<dbReference type="AlphaFoldDB" id="A0A6L3UYN5"/>
<dbReference type="EMBL" id="WBOS01000029">
    <property type="protein sequence ID" value="KAB2328494.1"/>
    <property type="molecule type" value="Genomic_DNA"/>
</dbReference>
<sequence>MSALVSKWNELADIKDELAARDWFMGTSGNLAIKVSCEPLRFLVTASGKDKRKRTSEDFLLVDRDGKAVEETQLRPSAETLLHCAVFQKTAAGCCLHVHTVANNVISELYGVDGKVTFQYQELIKAFDLWEEDAELTIPIIHNHAHIPALAEEFGEHIQADKGAVLIRNHGITVWGKDGFEAKKLLEACEFLFQYQLALINAKANFK</sequence>
<evidence type="ECO:0000256" key="2">
    <source>
        <dbReference type="ARBA" id="ARBA00022723"/>
    </source>
</evidence>
<comment type="catalytic activity">
    <reaction evidence="6">
        <text>5-(methylsulfanyl)-D-ribulose 1-phosphate = 5-methylsulfanyl-2,3-dioxopentyl phosphate + H2O</text>
        <dbReference type="Rhea" id="RHEA:15549"/>
        <dbReference type="ChEBI" id="CHEBI:15377"/>
        <dbReference type="ChEBI" id="CHEBI:58548"/>
        <dbReference type="ChEBI" id="CHEBI:58828"/>
        <dbReference type="EC" id="4.2.1.109"/>
    </reaction>
</comment>
<organism evidence="8 9">
    <name type="scientific">Cytobacillus depressus</name>
    <dbReference type="NCBI Taxonomy" id="1602942"/>
    <lineage>
        <taxon>Bacteria</taxon>
        <taxon>Bacillati</taxon>
        <taxon>Bacillota</taxon>
        <taxon>Bacilli</taxon>
        <taxon>Bacillales</taxon>
        <taxon>Bacillaceae</taxon>
        <taxon>Cytobacillus</taxon>
    </lineage>
</organism>
<comment type="similarity">
    <text evidence="6">Belongs to the aldolase class II family. MtnB subfamily.</text>
</comment>
<name>A0A6L3UYN5_9BACI</name>
<dbReference type="HAMAP" id="MF_01677">
    <property type="entry name" value="Salvage_MtnB"/>
    <property type="match status" value="1"/>
</dbReference>
<evidence type="ECO:0000259" key="7">
    <source>
        <dbReference type="SMART" id="SM01007"/>
    </source>
</evidence>
<evidence type="ECO:0000313" key="9">
    <source>
        <dbReference type="Proteomes" id="UP000481030"/>
    </source>
</evidence>
<dbReference type="InterPro" id="IPR036409">
    <property type="entry name" value="Aldolase_II/adducin_N_sf"/>
</dbReference>
<reference evidence="8 9" key="1">
    <citation type="journal article" date="2016" name="Antonie Van Leeuwenhoek">
        <title>Bacillus depressus sp. nov., isolated from soil of a sunflower field.</title>
        <authorList>
            <person name="Wei X."/>
            <person name="Xin D."/>
            <person name="Xin Y."/>
            <person name="Zhang H."/>
            <person name="Wang T."/>
            <person name="Zhang J."/>
        </authorList>
    </citation>
    <scope>NUCLEOTIDE SEQUENCE [LARGE SCALE GENOMIC DNA]</scope>
    <source>
        <strain evidence="8 9">BZ1</strain>
    </source>
</reference>
<keyword evidence="4 6" id="KW-0486">Methionine biosynthesis</keyword>
<dbReference type="OrthoDB" id="9805559at2"/>
<dbReference type="EC" id="4.2.1.109" evidence="6"/>
<dbReference type="NCBIfam" id="TIGR03328">
    <property type="entry name" value="salvage_mtnB"/>
    <property type="match status" value="1"/>
</dbReference>
<comment type="subunit">
    <text evidence="6">Homotetramer.</text>
</comment>
<comment type="pathway">
    <text evidence="6">Amino-acid biosynthesis; L-methionine biosynthesis via salvage pathway; L-methionine from S-methyl-5-thio-alpha-D-ribose 1-phosphate: step 2/6.</text>
</comment>
<keyword evidence="1 6" id="KW-0028">Amino-acid biosynthesis</keyword>
<comment type="function">
    <text evidence="6">Catalyzes the dehydration of methylthioribulose-1-phosphate (MTRu-1-P) into 2,3-diketo-5-methylthiopentyl-1-phosphate (DK-MTP-1-P).</text>
</comment>
<evidence type="ECO:0000256" key="3">
    <source>
        <dbReference type="ARBA" id="ARBA00022833"/>
    </source>
</evidence>
<feature type="binding site" evidence="6">
    <location>
        <position position="97"/>
    </location>
    <ligand>
        <name>Zn(2+)</name>
        <dbReference type="ChEBI" id="CHEBI:29105"/>
    </ligand>
</feature>
<evidence type="ECO:0000256" key="5">
    <source>
        <dbReference type="ARBA" id="ARBA00023239"/>
    </source>
</evidence>
<dbReference type="GO" id="GO:0019509">
    <property type="term" value="P:L-methionine salvage from methylthioadenosine"/>
    <property type="evidence" value="ECO:0007669"/>
    <property type="project" value="UniProtKB-UniRule"/>
</dbReference>
<dbReference type="PANTHER" id="PTHR10640:SF7">
    <property type="entry name" value="METHYLTHIORIBULOSE-1-PHOSPHATE DEHYDRATASE"/>
    <property type="match status" value="1"/>
</dbReference>
<dbReference type="PANTHER" id="PTHR10640">
    <property type="entry name" value="METHYLTHIORIBULOSE-1-PHOSPHATE DEHYDRATASE"/>
    <property type="match status" value="1"/>
</dbReference>
<dbReference type="UniPathway" id="UPA00904">
    <property type="reaction ID" value="UER00875"/>
</dbReference>
<dbReference type="GO" id="GO:0005737">
    <property type="term" value="C:cytoplasm"/>
    <property type="evidence" value="ECO:0007669"/>
    <property type="project" value="UniProtKB-UniRule"/>
</dbReference>
<gene>
    <name evidence="6" type="primary">mtnB</name>
    <name evidence="8" type="ORF">F7731_25550</name>
</gene>
<dbReference type="GO" id="GO:0008270">
    <property type="term" value="F:zinc ion binding"/>
    <property type="evidence" value="ECO:0007669"/>
    <property type="project" value="UniProtKB-UniRule"/>
</dbReference>
<dbReference type="NCBIfam" id="NF005244">
    <property type="entry name" value="PRK06754.1"/>
    <property type="match status" value="1"/>
</dbReference>
<dbReference type="SMART" id="SM01007">
    <property type="entry name" value="Aldolase_II"/>
    <property type="match status" value="1"/>
</dbReference>
<comment type="cofactor">
    <cofactor evidence="6">
        <name>Zn(2+)</name>
        <dbReference type="ChEBI" id="CHEBI:29105"/>
    </cofactor>
    <text evidence="6">Binds 1 zinc ion per subunit.</text>
</comment>
<comment type="caution">
    <text evidence="8">The sequence shown here is derived from an EMBL/GenBank/DDBJ whole genome shotgun (WGS) entry which is preliminary data.</text>
</comment>
<keyword evidence="5 6" id="KW-0456">Lyase</keyword>
<dbReference type="InterPro" id="IPR017714">
    <property type="entry name" value="MethylthioRu-1-P_deHdtase_MtnB"/>
</dbReference>
<keyword evidence="2 6" id="KW-0479">Metal-binding</keyword>
<evidence type="ECO:0000256" key="6">
    <source>
        <dbReference type="HAMAP-Rule" id="MF_01677"/>
    </source>
</evidence>
<dbReference type="InterPro" id="IPR001303">
    <property type="entry name" value="Aldolase_II/adducin_N"/>
</dbReference>
<feature type="domain" description="Class II aldolase/adducin N-terminal" evidence="7">
    <location>
        <begin position="9"/>
        <end position="197"/>
    </location>
</feature>
<dbReference type="GO" id="GO:0046570">
    <property type="term" value="F:methylthioribulose 1-phosphate dehydratase activity"/>
    <property type="evidence" value="ECO:0007669"/>
    <property type="project" value="UniProtKB-UniRule"/>
</dbReference>
<dbReference type="RefSeq" id="WP_151537570.1">
    <property type="nucleotide sequence ID" value="NZ_WBOS01000029.1"/>
</dbReference>
<dbReference type="SUPFAM" id="SSF53639">
    <property type="entry name" value="AraD/HMP-PK domain-like"/>
    <property type="match status" value="1"/>
</dbReference>
<protein>
    <recommendedName>
        <fullName evidence="6">Methylthioribulose-1-phosphate dehydratase</fullName>
        <shortName evidence="6">MTRu-1-P dehydratase</shortName>
        <ecNumber evidence="6">4.2.1.109</ecNumber>
    </recommendedName>
</protein>
<evidence type="ECO:0000256" key="4">
    <source>
        <dbReference type="ARBA" id="ARBA00023167"/>
    </source>
</evidence>
<dbReference type="Gene3D" id="3.40.225.10">
    <property type="entry name" value="Class II aldolase/adducin N-terminal domain"/>
    <property type="match status" value="1"/>
</dbReference>
<dbReference type="Proteomes" id="UP000481030">
    <property type="component" value="Unassembled WGS sequence"/>
</dbReference>
<proteinExistence type="inferred from homology"/>
<evidence type="ECO:0000256" key="1">
    <source>
        <dbReference type="ARBA" id="ARBA00022605"/>
    </source>
</evidence>
<accession>A0A6L3UYN5</accession>
<evidence type="ECO:0000313" key="8">
    <source>
        <dbReference type="EMBL" id="KAB2328494.1"/>
    </source>
</evidence>
<dbReference type="Pfam" id="PF00596">
    <property type="entry name" value="Aldolase_II"/>
    <property type="match status" value="1"/>
</dbReference>
<keyword evidence="3 6" id="KW-0862">Zinc</keyword>
<feature type="binding site" evidence="6">
    <location>
        <position position="99"/>
    </location>
    <ligand>
        <name>Zn(2+)</name>
        <dbReference type="ChEBI" id="CHEBI:29105"/>
    </ligand>
</feature>
<keyword evidence="9" id="KW-1185">Reference proteome</keyword>